<protein>
    <recommendedName>
        <fullName evidence="3">DUF4145 domain-containing protein</fullName>
    </recommendedName>
</protein>
<proteinExistence type="predicted"/>
<sequence>MKSNYEFLGDHFPALAMMGSLAEDYLYTDGNSCIIKLGLFGETIVNFMMELDNVEPPLMENTHANRIKVLKKEGLIAPGIDDIFYALRKARSKAVHQGYDSYDDAVILLEMAYNLGVWFMQVYGDYAYESVFPPPS</sequence>
<organism evidence="1 2">
    <name type="scientific">Acetobacterium paludosum</name>
    <dbReference type="NCBI Taxonomy" id="52693"/>
    <lineage>
        <taxon>Bacteria</taxon>
        <taxon>Bacillati</taxon>
        <taxon>Bacillota</taxon>
        <taxon>Clostridia</taxon>
        <taxon>Eubacteriales</taxon>
        <taxon>Eubacteriaceae</taxon>
        <taxon>Acetobacterium</taxon>
    </lineage>
</organism>
<reference evidence="1" key="2">
    <citation type="submission" date="2020-10" db="EMBL/GenBank/DDBJ databases">
        <title>Comparative genomics of the Acetobacterium genus.</title>
        <authorList>
            <person name="Marshall C."/>
            <person name="May H."/>
            <person name="Norman S."/>
        </authorList>
    </citation>
    <scope>NUCLEOTIDE SEQUENCE</scope>
    <source>
        <strain evidence="1">DER-2019</strain>
    </source>
</reference>
<dbReference type="AlphaFoldDB" id="A0A923KWQ1"/>
<dbReference type="OrthoDB" id="9758243at2"/>
<comment type="caution">
    <text evidence="1">The sequence shown here is derived from an EMBL/GenBank/DDBJ whole genome shotgun (WGS) entry which is preliminary data.</text>
</comment>
<evidence type="ECO:0008006" key="3">
    <source>
        <dbReference type="Google" id="ProtNLM"/>
    </source>
</evidence>
<name>A0A923KWQ1_9FIRM</name>
<dbReference type="RefSeq" id="WP_148565828.1">
    <property type="nucleotide sequence ID" value="NZ_RXYA01000002.1"/>
</dbReference>
<dbReference type="EMBL" id="WJBD01000003">
    <property type="protein sequence ID" value="MBC3887451.1"/>
    <property type="molecule type" value="Genomic_DNA"/>
</dbReference>
<reference evidence="1" key="1">
    <citation type="submission" date="2019-10" db="EMBL/GenBank/DDBJ databases">
        <authorList>
            <person name="Ross D.E."/>
            <person name="Gulliver D."/>
        </authorList>
    </citation>
    <scope>NUCLEOTIDE SEQUENCE</scope>
    <source>
        <strain evidence="1">DER-2019</strain>
    </source>
</reference>
<evidence type="ECO:0000313" key="1">
    <source>
        <dbReference type="EMBL" id="MBC3887451.1"/>
    </source>
</evidence>
<accession>A0A923KWQ1</accession>
<evidence type="ECO:0000313" key="2">
    <source>
        <dbReference type="Proteomes" id="UP000616595"/>
    </source>
</evidence>
<dbReference type="Proteomes" id="UP000616595">
    <property type="component" value="Unassembled WGS sequence"/>
</dbReference>
<keyword evidence="2" id="KW-1185">Reference proteome</keyword>
<gene>
    <name evidence="1" type="ORF">GH810_03920</name>
</gene>